<accession>A0ABN2JML0</accession>
<dbReference type="SUPFAM" id="SSF52283">
    <property type="entry name" value="Formate/glycerate dehydrogenase catalytic domain-like"/>
    <property type="match status" value="1"/>
</dbReference>
<dbReference type="CDD" id="cd12167">
    <property type="entry name" value="2-Hacid_dh_8"/>
    <property type="match status" value="1"/>
</dbReference>
<organism evidence="7 8">
    <name type="scientific">Streptomyces yatensis</name>
    <dbReference type="NCBI Taxonomy" id="155177"/>
    <lineage>
        <taxon>Bacteria</taxon>
        <taxon>Bacillati</taxon>
        <taxon>Actinomycetota</taxon>
        <taxon>Actinomycetes</taxon>
        <taxon>Kitasatosporales</taxon>
        <taxon>Streptomycetaceae</taxon>
        <taxon>Streptomyces</taxon>
        <taxon>Streptomyces violaceusniger group</taxon>
    </lineage>
</organism>
<evidence type="ECO:0000259" key="6">
    <source>
        <dbReference type="Pfam" id="PF02826"/>
    </source>
</evidence>
<feature type="domain" description="D-isomer specific 2-hydroxyacid dehydrogenase catalytic" evidence="5">
    <location>
        <begin position="52"/>
        <end position="329"/>
    </location>
</feature>
<feature type="domain" description="D-isomer specific 2-hydroxyacid dehydrogenase NAD-binding" evidence="6">
    <location>
        <begin position="125"/>
        <end position="298"/>
    </location>
</feature>
<evidence type="ECO:0000313" key="7">
    <source>
        <dbReference type="EMBL" id="GAA1732703.1"/>
    </source>
</evidence>
<dbReference type="PANTHER" id="PTHR42789:SF1">
    <property type="entry name" value="D-ISOMER SPECIFIC 2-HYDROXYACID DEHYDROGENASE FAMILY PROTEIN (AFU_ORTHOLOGUE AFUA_6G10090)"/>
    <property type="match status" value="1"/>
</dbReference>
<dbReference type="InterPro" id="IPR006139">
    <property type="entry name" value="D-isomer_2_OHA_DH_cat_dom"/>
</dbReference>
<protein>
    <submittedName>
        <fullName evidence="7">Hydroxyacid dehydrogenase</fullName>
    </submittedName>
</protein>
<dbReference type="SUPFAM" id="SSF51735">
    <property type="entry name" value="NAD(P)-binding Rossmann-fold domains"/>
    <property type="match status" value="1"/>
</dbReference>
<dbReference type="InterPro" id="IPR050857">
    <property type="entry name" value="D-2-hydroxyacid_DH"/>
</dbReference>
<keyword evidence="3" id="KW-0520">NAD</keyword>
<evidence type="ECO:0000256" key="2">
    <source>
        <dbReference type="ARBA" id="ARBA00023002"/>
    </source>
</evidence>
<dbReference type="InterPro" id="IPR006140">
    <property type="entry name" value="D-isomer_DH_NAD-bd"/>
</dbReference>
<evidence type="ECO:0000256" key="3">
    <source>
        <dbReference type="ARBA" id="ARBA00023027"/>
    </source>
</evidence>
<dbReference type="Proteomes" id="UP001499947">
    <property type="component" value="Unassembled WGS sequence"/>
</dbReference>
<evidence type="ECO:0000313" key="8">
    <source>
        <dbReference type="Proteomes" id="UP001499947"/>
    </source>
</evidence>
<dbReference type="Pfam" id="PF02826">
    <property type="entry name" value="2-Hacid_dh_C"/>
    <property type="match status" value="1"/>
</dbReference>
<dbReference type="Pfam" id="PF00389">
    <property type="entry name" value="2-Hacid_dh"/>
    <property type="match status" value="1"/>
</dbReference>
<gene>
    <name evidence="7" type="ORF">GCM10009680_86490</name>
</gene>
<dbReference type="Gene3D" id="3.40.50.720">
    <property type="entry name" value="NAD(P)-binding Rossmann-like Domain"/>
    <property type="match status" value="2"/>
</dbReference>
<evidence type="ECO:0000256" key="4">
    <source>
        <dbReference type="RuleBase" id="RU003719"/>
    </source>
</evidence>
<dbReference type="EMBL" id="BAAALR010000163">
    <property type="protein sequence ID" value="GAA1732703.1"/>
    <property type="molecule type" value="Genomic_DNA"/>
</dbReference>
<evidence type="ECO:0000259" key="5">
    <source>
        <dbReference type="Pfam" id="PF00389"/>
    </source>
</evidence>
<keyword evidence="2 4" id="KW-0560">Oxidoreductase</keyword>
<dbReference type="InterPro" id="IPR036291">
    <property type="entry name" value="NAD(P)-bd_dom_sf"/>
</dbReference>
<proteinExistence type="inferred from homology"/>
<comment type="similarity">
    <text evidence="1 4">Belongs to the D-isomer specific 2-hydroxyacid dehydrogenase family.</text>
</comment>
<sequence>MTAPAARPDRPTVVCVMSPDVAGLVLPAPLRDRLAEMARLVPDPSGAQVHATFPEALAEAEVLVSGWGCPRLTAEVLARAPKLRAVAHAAGTVKSLVSEAVWERGIVVSSAADANAGPVIAYTAALITLAARRTLTMAAGYRAGWPQTALRSGGDGLTVGIIGASRIGRGVIAQLARSDAGYRILLSDPYVTDEEARSLGAEPVELAELCRRSAVVSVHAPLLPETTGLLDAGLLALLPDGAAVINTARGAILDTEALTRECVSGRLEAYLDVTDPEPVPPEHPLVSLPNVLLTPHIAGAQGTEVRRLGQYAVAEVARWLAGEPLRGEVTREALARLA</sequence>
<dbReference type="RefSeq" id="WP_211122456.1">
    <property type="nucleotide sequence ID" value="NZ_BAAALR010000163.1"/>
</dbReference>
<evidence type="ECO:0000256" key="1">
    <source>
        <dbReference type="ARBA" id="ARBA00005854"/>
    </source>
</evidence>
<name>A0ABN2JML0_9ACTN</name>
<keyword evidence="8" id="KW-1185">Reference proteome</keyword>
<reference evidence="7 8" key="1">
    <citation type="journal article" date="2019" name="Int. J. Syst. Evol. Microbiol.">
        <title>The Global Catalogue of Microorganisms (GCM) 10K type strain sequencing project: providing services to taxonomists for standard genome sequencing and annotation.</title>
        <authorList>
            <consortium name="The Broad Institute Genomics Platform"/>
            <consortium name="The Broad Institute Genome Sequencing Center for Infectious Disease"/>
            <person name="Wu L."/>
            <person name="Ma J."/>
        </authorList>
    </citation>
    <scope>NUCLEOTIDE SEQUENCE [LARGE SCALE GENOMIC DNA]</scope>
    <source>
        <strain evidence="7 8">JCM 13244</strain>
    </source>
</reference>
<comment type="caution">
    <text evidence="7">The sequence shown here is derived from an EMBL/GenBank/DDBJ whole genome shotgun (WGS) entry which is preliminary data.</text>
</comment>
<dbReference type="PANTHER" id="PTHR42789">
    <property type="entry name" value="D-ISOMER SPECIFIC 2-HYDROXYACID DEHYDROGENASE FAMILY PROTEIN (AFU_ORTHOLOGUE AFUA_6G10090)"/>
    <property type="match status" value="1"/>
</dbReference>